<evidence type="ECO:0000313" key="4">
    <source>
        <dbReference type="Proteomes" id="UP001501319"/>
    </source>
</evidence>
<name>A0ABN2FY94_9ACTN</name>
<gene>
    <name evidence="3" type="ORF">GCM10009744_64630</name>
</gene>
<dbReference type="InterPro" id="IPR046540">
    <property type="entry name" value="DMFA2_C"/>
</dbReference>
<reference evidence="3 4" key="1">
    <citation type="journal article" date="2019" name="Int. J. Syst. Evol. Microbiol.">
        <title>The Global Catalogue of Microorganisms (GCM) 10K type strain sequencing project: providing services to taxonomists for standard genome sequencing and annotation.</title>
        <authorList>
            <consortium name="The Broad Institute Genomics Platform"/>
            <consortium name="The Broad Institute Genome Sequencing Center for Infectious Disease"/>
            <person name="Wu L."/>
            <person name="Ma J."/>
        </authorList>
    </citation>
    <scope>NUCLEOTIDE SEQUENCE [LARGE SCALE GENOMIC DNA]</scope>
    <source>
        <strain evidence="3 4">JCM 14306</strain>
    </source>
</reference>
<dbReference type="Pfam" id="PF20254">
    <property type="entry name" value="DMFA2_C"/>
    <property type="match status" value="1"/>
</dbReference>
<accession>A0ABN2FY94</accession>
<evidence type="ECO:0000313" key="3">
    <source>
        <dbReference type="EMBL" id="GAA1661957.1"/>
    </source>
</evidence>
<keyword evidence="4" id="KW-1185">Reference proteome</keyword>
<comment type="caution">
    <text evidence="3">The sequence shown here is derived from an EMBL/GenBank/DDBJ whole genome shotgun (WGS) entry which is preliminary data.</text>
</comment>
<dbReference type="EMBL" id="BAAANE010000017">
    <property type="protein sequence ID" value="GAA1661957.1"/>
    <property type="molecule type" value="Genomic_DNA"/>
</dbReference>
<evidence type="ECO:0000259" key="2">
    <source>
        <dbReference type="Pfam" id="PF20254"/>
    </source>
</evidence>
<organism evidence="3 4">
    <name type="scientific">Kribbella alba</name>
    <dbReference type="NCBI Taxonomy" id="190197"/>
    <lineage>
        <taxon>Bacteria</taxon>
        <taxon>Bacillati</taxon>
        <taxon>Actinomycetota</taxon>
        <taxon>Actinomycetes</taxon>
        <taxon>Propionibacteriales</taxon>
        <taxon>Kribbellaceae</taxon>
        <taxon>Kribbella</taxon>
    </lineage>
</organism>
<proteinExistence type="predicted"/>
<feature type="compositionally biased region" description="Low complexity" evidence="1">
    <location>
        <begin position="459"/>
        <end position="468"/>
    </location>
</feature>
<sequence length="476" mass="50593">MADIRAENAKPGTTAWELPNSRLAGPTDLAGYADRVSARSGESFRLFVSSSDGDFTVRAFRIGWYGGKQGRLVWTSGTVPGRPQPAATLAPGRMVTTHWQPSLTVPTTGWPPGTYLLLLTAANGKQKYVPMTIRSQSTGGAVVIVNAVATYQAYNQWGGYSLYSGPDKSFATRSSRVSFDRPYDGDGAHLLFKSEHALIVLAERTGVPLAYLTSRDLDTDPGALAGARGVISPGHDEYWSTGMRAAVTKARDAGTNIAFLGANAVYWRVRFEPGQLGAGRVLAGYKSAVTDPLKNRPDTTVKWRSLPSANPENSLTGMLYECFPAAGSFVVRRPDSFLFAGTGARKGSSYRGLVGTEIDRAYPIAGTPGNLEVLAHSPATCGPGRNTFSDATYYTARSGAGVFATGSMDWLRALRGVDPKHGIDRATVTFAQVVTRNVVTAMEAGPLARRHPSTPDLASVGDSRSTSTGTGGRVGR</sequence>
<dbReference type="RefSeq" id="WP_344116758.1">
    <property type="nucleotide sequence ID" value="NZ_BAAANE010000017.1"/>
</dbReference>
<feature type="domain" description="N,N-dimethylformamidase beta subunit-like C-terminal" evidence="2">
    <location>
        <begin position="56"/>
        <end position="415"/>
    </location>
</feature>
<dbReference type="Proteomes" id="UP001501319">
    <property type="component" value="Unassembled WGS sequence"/>
</dbReference>
<protein>
    <recommendedName>
        <fullName evidence="2">N,N-dimethylformamidase beta subunit-like C-terminal domain-containing protein</fullName>
    </recommendedName>
</protein>
<evidence type="ECO:0000256" key="1">
    <source>
        <dbReference type="SAM" id="MobiDB-lite"/>
    </source>
</evidence>
<feature type="region of interest" description="Disordered" evidence="1">
    <location>
        <begin position="444"/>
        <end position="476"/>
    </location>
</feature>